<sequence>DRSQDEVQEVIYFGSATYEEGSKLECTYIEIEQAAQTFAVIISRPAWLWGAEMGANEHGVCIGNEGVWTREPISDREALLGMDLVRLGLERGSRAEEAMKIIVSLLEKYEQGGNCVEEPHNFSYHNSFMIVDRQEAWLLETAGKYWAAQKITEGVKNISNQLSITTDITLEHPELRSHALKQGWWDGHDEFIFSQVYSSKKMPSSKQTMKQRYLAGKQLLENHEGSSLPVLESMIDILRDKDSGICMCSGSYCTTGSMVSLLPRDKNRPCIHFFTATPDPSSRSIFKPFAFGQNTVPVPMVKSPSFGSEDPVKQHPRFQSKPDRRHDLYKAHEKVALGRPPDGNLRDTMRHLEKQGLDAIMAMMNSNEDHTSEELMDMFFDCVEAEMNLYK</sequence>
<dbReference type="Pfam" id="PF03577">
    <property type="entry name" value="Peptidase_C69"/>
    <property type="match status" value="1"/>
</dbReference>
<dbReference type="GO" id="GO:0016805">
    <property type="term" value="F:dipeptidase activity"/>
    <property type="evidence" value="ECO:0007669"/>
    <property type="project" value="InterPro"/>
</dbReference>
<dbReference type="Gene3D" id="3.60.60.10">
    <property type="entry name" value="Penicillin V Acylase, Chain A"/>
    <property type="match status" value="1"/>
</dbReference>
<dbReference type="AlphaFoldDB" id="A0A4W3GZY4"/>
<reference evidence="3" key="5">
    <citation type="submission" date="2025-09" db="UniProtKB">
        <authorList>
            <consortium name="Ensembl"/>
        </authorList>
    </citation>
    <scope>IDENTIFICATION</scope>
</reference>
<organism evidence="3 4">
    <name type="scientific">Callorhinchus milii</name>
    <name type="common">Ghost shark</name>
    <dbReference type="NCBI Taxonomy" id="7868"/>
    <lineage>
        <taxon>Eukaryota</taxon>
        <taxon>Metazoa</taxon>
        <taxon>Chordata</taxon>
        <taxon>Craniata</taxon>
        <taxon>Vertebrata</taxon>
        <taxon>Chondrichthyes</taxon>
        <taxon>Holocephali</taxon>
        <taxon>Chimaeriformes</taxon>
        <taxon>Callorhinchidae</taxon>
        <taxon>Callorhinchus</taxon>
    </lineage>
</organism>
<dbReference type="InParanoid" id="A0A4W3GZY4"/>
<evidence type="ECO:0000256" key="1">
    <source>
        <dbReference type="ARBA" id="ARBA00005705"/>
    </source>
</evidence>
<dbReference type="PANTHER" id="PTHR12994:SF16">
    <property type="entry name" value="SECERNIN-2"/>
    <property type="match status" value="1"/>
</dbReference>
<evidence type="ECO:0000256" key="2">
    <source>
        <dbReference type="ARBA" id="ARBA00040986"/>
    </source>
</evidence>
<proteinExistence type="inferred from homology"/>
<comment type="similarity">
    <text evidence="1">Belongs to the peptidase C69 family. Secernin subfamily.</text>
</comment>
<dbReference type="GeneTree" id="ENSGT00390000013474"/>
<dbReference type="OMA" id="RMHEQGR"/>
<reference evidence="4" key="2">
    <citation type="journal article" date="2007" name="PLoS Biol.">
        <title>Survey sequencing and comparative analysis of the elephant shark (Callorhinchus milii) genome.</title>
        <authorList>
            <person name="Venkatesh B."/>
            <person name="Kirkness E.F."/>
            <person name="Loh Y.H."/>
            <person name="Halpern A.L."/>
            <person name="Lee A.P."/>
            <person name="Johnson J."/>
            <person name="Dandona N."/>
            <person name="Viswanathan L.D."/>
            <person name="Tay A."/>
            <person name="Venter J.C."/>
            <person name="Strausberg R.L."/>
            <person name="Brenner S."/>
        </authorList>
    </citation>
    <scope>NUCLEOTIDE SEQUENCE [LARGE SCALE GENOMIC DNA]</scope>
</reference>
<dbReference type="Ensembl" id="ENSCMIT00000003561.1">
    <property type="protein sequence ID" value="ENSCMIP00000003429.1"/>
    <property type="gene ID" value="ENSCMIG00000002059.1"/>
</dbReference>
<dbReference type="Proteomes" id="UP000314986">
    <property type="component" value="Unassembled WGS sequence"/>
</dbReference>
<reference evidence="4" key="1">
    <citation type="journal article" date="2006" name="Science">
        <title>Ancient noncoding elements conserved in the human genome.</title>
        <authorList>
            <person name="Venkatesh B."/>
            <person name="Kirkness E.F."/>
            <person name="Loh Y.H."/>
            <person name="Halpern A.L."/>
            <person name="Lee A.P."/>
            <person name="Johnson J."/>
            <person name="Dandona N."/>
            <person name="Viswanathan L.D."/>
            <person name="Tay A."/>
            <person name="Venter J.C."/>
            <person name="Strausberg R.L."/>
            <person name="Brenner S."/>
        </authorList>
    </citation>
    <scope>NUCLEOTIDE SEQUENCE [LARGE SCALE GENOMIC DNA]</scope>
</reference>
<dbReference type="PANTHER" id="PTHR12994">
    <property type="entry name" value="SECERNIN"/>
    <property type="match status" value="1"/>
</dbReference>
<name>A0A4W3GZY4_CALMI</name>
<gene>
    <name evidence="3" type="primary">scrn2</name>
</gene>
<accession>A0A4W3GZY4</accession>
<dbReference type="FunFam" id="3.60.60.10:FF:000001">
    <property type="entry name" value="Secernin 1"/>
    <property type="match status" value="1"/>
</dbReference>
<evidence type="ECO:0000313" key="4">
    <source>
        <dbReference type="Proteomes" id="UP000314986"/>
    </source>
</evidence>
<protein>
    <recommendedName>
        <fullName evidence="2">Secernin-2</fullName>
    </recommendedName>
</protein>
<reference evidence="3" key="4">
    <citation type="submission" date="2025-08" db="UniProtKB">
        <authorList>
            <consortium name="Ensembl"/>
        </authorList>
    </citation>
    <scope>IDENTIFICATION</scope>
</reference>
<dbReference type="STRING" id="7868.ENSCMIP00000003429"/>
<dbReference type="InterPro" id="IPR005322">
    <property type="entry name" value="Peptidase_C69"/>
</dbReference>
<dbReference type="GO" id="GO:0070004">
    <property type="term" value="F:cysteine-type exopeptidase activity"/>
    <property type="evidence" value="ECO:0007669"/>
    <property type="project" value="InterPro"/>
</dbReference>
<evidence type="ECO:0000313" key="3">
    <source>
        <dbReference type="Ensembl" id="ENSCMIP00000003429.1"/>
    </source>
</evidence>
<keyword evidence="4" id="KW-1185">Reference proteome</keyword>
<dbReference type="GO" id="GO:0006508">
    <property type="term" value="P:proteolysis"/>
    <property type="evidence" value="ECO:0007669"/>
    <property type="project" value="InterPro"/>
</dbReference>
<reference evidence="4" key="3">
    <citation type="journal article" date="2014" name="Nature">
        <title>Elephant shark genome provides unique insights into gnathostome evolution.</title>
        <authorList>
            <consortium name="International Elephant Shark Genome Sequencing Consortium"/>
            <person name="Venkatesh B."/>
            <person name="Lee A.P."/>
            <person name="Ravi V."/>
            <person name="Maurya A.K."/>
            <person name="Lian M.M."/>
            <person name="Swann J.B."/>
            <person name="Ohta Y."/>
            <person name="Flajnik M.F."/>
            <person name="Sutoh Y."/>
            <person name="Kasahara M."/>
            <person name="Hoon S."/>
            <person name="Gangu V."/>
            <person name="Roy S.W."/>
            <person name="Irimia M."/>
            <person name="Korzh V."/>
            <person name="Kondrychyn I."/>
            <person name="Lim Z.W."/>
            <person name="Tay B.H."/>
            <person name="Tohari S."/>
            <person name="Kong K.W."/>
            <person name="Ho S."/>
            <person name="Lorente-Galdos B."/>
            <person name="Quilez J."/>
            <person name="Marques-Bonet T."/>
            <person name="Raney B.J."/>
            <person name="Ingham P.W."/>
            <person name="Tay A."/>
            <person name="Hillier L.W."/>
            <person name="Minx P."/>
            <person name="Boehm T."/>
            <person name="Wilson R.K."/>
            <person name="Brenner S."/>
            <person name="Warren W.C."/>
        </authorList>
    </citation>
    <scope>NUCLEOTIDE SEQUENCE [LARGE SCALE GENOMIC DNA]</scope>
</reference>